<organism evidence="1 2">
    <name type="scientific">Streptomyces polygonati</name>
    <dbReference type="NCBI Taxonomy" id="1617087"/>
    <lineage>
        <taxon>Bacteria</taxon>
        <taxon>Bacillati</taxon>
        <taxon>Actinomycetota</taxon>
        <taxon>Actinomycetes</taxon>
        <taxon>Kitasatosporales</taxon>
        <taxon>Streptomycetaceae</taxon>
        <taxon>Streptomyces</taxon>
    </lineage>
</organism>
<dbReference type="Proteomes" id="UP001595765">
    <property type="component" value="Unassembled WGS sequence"/>
</dbReference>
<dbReference type="InterPro" id="IPR007804">
    <property type="entry name" value="GvpG"/>
</dbReference>
<evidence type="ECO:0000313" key="1">
    <source>
        <dbReference type="EMBL" id="MFC4033973.1"/>
    </source>
</evidence>
<protein>
    <submittedName>
        <fullName evidence="1">Gas vesicle protein GvpG</fullName>
    </submittedName>
</protein>
<dbReference type="Pfam" id="PF05120">
    <property type="entry name" value="GvpG"/>
    <property type="match status" value="1"/>
</dbReference>
<reference evidence="2" key="1">
    <citation type="journal article" date="2019" name="Int. J. Syst. Evol. Microbiol.">
        <title>The Global Catalogue of Microorganisms (GCM) 10K type strain sequencing project: providing services to taxonomists for standard genome sequencing and annotation.</title>
        <authorList>
            <consortium name="The Broad Institute Genomics Platform"/>
            <consortium name="The Broad Institute Genome Sequencing Center for Infectious Disease"/>
            <person name="Wu L."/>
            <person name="Ma J."/>
        </authorList>
    </citation>
    <scope>NUCLEOTIDE SEQUENCE [LARGE SCALE GENOMIC DNA]</scope>
    <source>
        <strain evidence="2">CGMCC 4.7237</strain>
    </source>
</reference>
<proteinExistence type="predicted"/>
<dbReference type="RefSeq" id="WP_386431344.1">
    <property type="nucleotide sequence ID" value="NZ_JBHSBB010000014.1"/>
</dbReference>
<gene>
    <name evidence="1" type="ORF">ACFO3J_21170</name>
</gene>
<keyword evidence="2" id="KW-1185">Reference proteome</keyword>
<accession>A0ABV8HSM7</accession>
<dbReference type="EMBL" id="JBHSBB010000014">
    <property type="protein sequence ID" value="MFC4033973.1"/>
    <property type="molecule type" value="Genomic_DNA"/>
</dbReference>
<name>A0ABV8HSM7_9ACTN</name>
<comment type="caution">
    <text evidence="1">The sequence shown here is derived from an EMBL/GenBank/DDBJ whole genome shotgun (WGS) entry which is preliminary data.</text>
</comment>
<sequence>MGLLKGLLLLPLAPVRGVEWISQVVLDTAGKELYDPSVLRARLAALNRAYDEGLIDTERFEREEGQLLDLLAGPDGTHPTSHGPGGIH</sequence>
<evidence type="ECO:0000313" key="2">
    <source>
        <dbReference type="Proteomes" id="UP001595765"/>
    </source>
</evidence>